<protein>
    <recommendedName>
        <fullName evidence="3">Substrate import-associated zinc metallohydrolase lipoprotein</fullName>
    </recommendedName>
</protein>
<comment type="caution">
    <text evidence="1">The sequence shown here is derived from an EMBL/GenBank/DDBJ whole genome shotgun (WGS) entry which is preliminary data.</text>
</comment>
<dbReference type="RefSeq" id="WP_209141037.1">
    <property type="nucleotide sequence ID" value="NZ_JAGHKO010000005.1"/>
</dbReference>
<evidence type="ECO:0000313" key="1">
    <source>
        <dbReference type="EMBL" id="MBO9202980.1"/>
    </source>
</evidence>
<reference evidence="1 2" key="1">
    <citation type="submission" date="2021-03" db="EMBL/GenBank/DDBJ databases">
        <title>Assistant Professor.</title>
        <authorList>
            <person name="Huq M.A."/>
        </authorList>
    </citation>
    <scope>NUCLEOTIDE SEQUENCE [LARGE SCALE GENOMIC DNA]</scope>
    <source>
        <strain evidence="1 2">MAH-29</strain>
    </source>
</reference>
<evidence type="ECO:0000313" key="2">
    <source>
        <dbReference type="Proteomes" id="UP000677244"/>
    </source>
</evidence>
<dbReference type="EMBL" id="JAGHKO010000005">
    <property type="protein sequence ID" value="MBO9202980.1"/>
    <property type="molecule type" value="Genomic_DNA"/>
</dbReference>
<name>A0ABS3YYI8_9BACT</name>
<keyword evidence="2" id="KW-1185">Reference proteome</keyword>
<evidence type="ECO:0008006" key="3">
    <source>
        <dbReference type="Google" id="ProtNLM"/>
    </source>
</evidence>
<dbReference type="Proteomes" id="UP000677244">
    <property type="component" value="Unassembled WGS sequence"/>
</dbReference>
<accession>A0ABS3YYI8</accession>
<dbReference type="InterPro" id="IPR030890">
    <property type="entry name" value="LP_HExxH_w_TonB"/>
</dbReference>
<gene>
    <name evidence="1" type="ORF">J7I42_22000</name>
</gene>
<dbReference type="PROSITE" id="PS51257">
    <property type="entry name" value="PROKAR_LIPOPROTEIN"/>
    <property type="match status" value="1"/>
</dbReference>
<dbReference type="Pfam" id="PF15890">
    <property type="entry name" value="Peptidase_Mx1"/>
    <property type="match status" value="1"/>
</dbReference>
<proteinExistence type="predicted"/>
<dbReference type="Gene3D" id="3.40.390.70">
    <property type="match status" value="1"/>
</dbReference>
<dbReference type="NCBIfam" id="TIGR04549">
    <property type="entry name" value="LP_HExxH_w_tonB"/>
    <property type="match status" value="1"/>
</dbReference>
<sequence>MKLKNILHTGLYGLLFLSIGSCRKSSTLDVDMSKYIIDNPAPTELDGWITDNLTNPYNIQLQYRYERDLLGDIGKDVSPVKLDKVKPTADAIINIFLKTYEKAGGVAFIKTYTPKQFVLFGSPAYNTDGSLTLGSADGGRRVILYDLNKLDFNDPAQVSTKMLTIHHEFTHILNQQIAIQPEFQLVTKSDYMTDWTNGNNTLAVAKSLGFVSRYARMNYNEDFAETVANLLIMGELWYDNYAKGAGTDGQTKLKKKEALVVDYFKQHFNINFRDLQNEVGKVLRLTYKDKTKSILYAWQNNLITPQLVVNFNEPVYAQYGQSAKFKQIWENVKAGLKTAGYTPVSFNVVLLSSTVMQMQYTFTNAAGATFVAWYDFNYTINANDAITFTLLANNTTVTQYVVAKMAAPGFAPLNTYFNTNQFKADWMPPGAEGGGNYLKYGGFYVNNEPDNYFYGKL</sequence>
<organism evidence="1 2">
    <name type="scientific">Niastella soli</name>
    <dbReference type="NCBI Taxonomy" id="2821487"/>
    <lineage>
        <taxon>Bacteria</taxon>
        <taxon>Pseudomonadati</taxon>
        <taxon>Bacteroidota</taxon>
        <taxon>Chitinophagia</taxon>
        <taxon>Chitinophagales</taxon>
        <taxon>Chitinophagaceae</taxon>
        <taxon>Niastella</taxon>
    </lineage>
</organism>